<comment type="caution">
    <text evidence="1">The sequence shown here is derived from an EMBL/GenBank/DDBJ whole genome shotgun (WGS) entry which is preliminary data.</text>
</comment>
<evidence type="ECO:0000313" key="2">
    <source>
        <dbReference type="Proteomes" id="UP000485058"/>
    </source>
</evidence>
<evidence type="ECO:0000313" key="1">
    <source>
        <dbReference type="EMBL" id="GFH06051.1"/>
    </source>
</evidence>
<organism evidence="1 2">
    <name type="scientific">Haematococcus lacustris</name>
    <name type="common">Green alga</name>
    <name type="synonym">Haematococcus pluvialis</name>
    <dbReference type="NCBI Taxonomy" id="44745"/>
    <lineage>
        <taxon>Eukaryota</taxon>
        <taxon>Viridiplantae</taxon>
        <taxon>Chlorophyta</taxon>
        <taxon>core chlorophytes</taxon>
        <taxon>Chlorophyceae</taxon>
        <taxon>CS clade</taxon>
        <taxon>Chlamydomonadales</taxon>
        <taxon>Haematococcaceae</taxon>
        <taxon>Haematococcus</taxon>
    </lineage>
</organism>
<protein>
    <submittedName>
        <fullName evidence="1">Uncharacterized protein</fullName>
    </submittedName>
</protein>
<name>A0A699Y9R0_HAELA</name>
<dbReference type="AlphaFoldDB" id="A0A699Y9R0"/>
<proteinExistence type="predicted"/>
<reference evidence="1 2" key="1">
    <citation type="submission" date="2020-02" db="EMBL/GenBank/DDBJ databases">
        <title>Draft genome sequence of Haematococcus lacustris strain NIES-144.</title>
        <authorList>
            <person name="Morimoto D."/>
            <person name="Nakagawa S."/>
            <person name="Yoshida T."/>
            <person name="Sawayama S."/>
        </authorList>
    </citation>
    <scope>NUCLEOTIDE SEQUENCE [LARGE SCALE GENOMIC DNA]</scope>
    <source>
        <strain evidence="1 2">NIES-144</strain>
    </source>
</reference>
<gene>
    <name evidence="1" type="ORF">HaLaN_00615</name>
</gene>
<feature type="non-terminal residue" evidence="1">
    <location>
        <position position="1"/>
    </location>
</feature>
<keyword evidence="2" id="KW-1185">Reference proteome</keyword>
<dbReference type="Proteomes" id="UP000485058">
    <property type="component" value="Unassembled WGS sequence"/>
</dbReference>
<sequence length="126" mass="14088">MSSKVLLGHVGRGGLSRRGPLEQNWHEFECQDLSRHSTQHSAQYLMTQAAPHSWRSPLSSDELNINRIHVAETRRRFDYQGSLGTPEAKASVYHLTELCPACPSSASFNCVISCIVLHSDVAYHNL</sequence>
<accession>A0A699Y9R0</accession>
<dbReference type="EMBL" id="BLLF01000020">
    <property type="protein sequence ID" value="GFH06051.1"/>
    <property type="molecule type" value="Genomic_DNA"/>
</dbReference>